<organism evidence="2 3">
    <name type="scientific">Nocardioides antri</name>
    <dbReference type="NCBI Taxonomy" id="2607659"/>
    <lineage>
        <taxon>Bacteria</taxon>
        <taxon>Bacillati</taxon>
        <taxon>Actinomycetota</taxon>
        <taxon>Actinomycetes</taxon>
        <taxon>Propionibacteriales</taxon>
        <taxon>Nocardioidaceae</taxon>
        <taxon>Nocardioides</taxon>
    </lineage>
</organism>
<keyword evidence="1" id="KW-0472">Membrane</keyword>
<name>A0A5B1M0Q6_9ACTN</name>
<feature type="transmembrane region" description="Helical" evidence="1">
    <location>
        <begin position="80"/>
        <end position="98"/>
    </location>
</feature>
<evidence type="ECO:0000256" key="1">
    <source>
        <dbReference type="SAM" id="Phobius"/>
    </source>
</evidence>
<dbReference type="EMBL" id="VUJW01000008">
    <property type="protein sequence ID" value="KAA1426512.1"/>
    <property type="molecule type" value="Genomic_DNA"/>
</dbReference>
<evidence type="ECO:0000313" key="3">
    <source>
        <dbReference type="Proteomes" id="UP000324351"/>
    </source>
</evidence>
<dbReference type="AlphaFoldDB" id="A0A5B1M0Q6"/>
<dbReference type="RefSeq" id="WP_149751094.1">
    <property type="nucleotide sequence ID" value="NZ_VUJW01000008.1"/>
</dbReference>
<protein>
    <recommendedName>
        <fullName evidence="4">DUF2178 domain-containing protein</fullName>
    </recommendedName>
</protein>
<sequence length="132" mass="13878">MSTRESPRTLTYWIVPLTAAAIGVAYLVAGLVGDDPGFGVTGLLVMLAAGAAFLVASRWSETARGLMERRDERINAIDQSATTFAGLCVIAAVLAMFVVEVARGNDGQPYAALGAVAGAAYVGSLVWLRFRR</sequence>
<keyword evidence="1" id="KW-1133">Transmembrane helix</keyword>
<feature type="transmembrane region" description="Helical" evidence="1">
    <location>
        <begin position="12"/>
        <end position="32"/>
    </location>
</feature>
<reference evidence="2 3" key="1">
    <citation type="submission" date="2019-09" db="EMBL/GenBank/DDBJ databases">
        <title>Nocardioides panacisoli sp. nov., isolated from the soil of a ginseng field.</title>
        <authorList>
            <person name="Cho C."/>
        </authorList>
    </citation>
    <scope>NUCLEOTIDE SEQUENCE [LARGE SCALE GENOMIC DNA]</scope>
    <source>
        <strain evidence="2 3">BN140041</strain>
    </source>
</reference>
<keyword evidence="3" id="KW-1185">Reference proteome</keyword>
<feature type="transmembrane region" description="Helical" evidence="1">
    <location>
        <begin position="110"/>
        <end position="130"/>
    </location>
</feature>
<feature type="transmembrane region" description="Helical" evidence="1">
    <location>
        <begin position="38"/>
        <end position="59"/>
    </location>
</feature>
<accession>A0A5B1M0Q6</accession>
<reference evidence="2 3" key="2">
    <citation type="submission" date="2019-09" db="EMBL/GenBank/DDBJ databases">
        <authorList>
            <person name="Jin C."/>
        </authorList>
    </citation>
    <scope>NUCLEOTIDE SEQUENCE [LARGE SCALE GENOMIC DNA]</scope>
    <source>
        <strain evidence="2 3">BN140041</strain>
    </source>
</reference>
<gene>
    <name evidence="2" type="ORF">F0U47_14025</name>
</gene>
<proteinExistence type="predicted"/>
<evidence type="ECO:0008006" key="4">
    <source>
        <dbReference type="Google" id="ProtNLM"/>
    </source>
</evidence>
<keyword evidence="1" id="KW-0812">Transmembrane</keyword>
<comment type="caution">
    <text evidence="2">The sequence shown here is derived from an EMBL/GenBank/DDBJ whole genome shotgun (WGS) entry which is preliminary data.</text>
</comment>
<evidence type="ECO:0000313" key="2">
    <source>
        <dbReference type="EMBL" id="KAA1426512.1"/>
    </source>
</evidence>
<dbReference type="Proteomes" id="UP000324351">
    <property type="component" value="Unassembled WGS sequence"/>
</dbReference>